<dbReference type="EMBL" id="BEGY01000069">
    <property type="protein sequence ID" value="GAX81672.1"/>
    <property type="molecule type" value="Genomic_DNA"/>
</dbReference>
<protein>
    <submittedName>
        <fullName evidence="4">Uncharacterized protein</fullName>
    </submittedName>
</protein>
<evidence type="ECO:0000259" key="3">
    <source>
        <dbReference type="Pfam" id="PF18147"/>
    </source>
</evidence>
<feature type="region of interest" description="Disordered" evidence="1">
    <location>
        <begin position="129"/>
        <end position="162"/>
    </location>
</feature>
<evidence type="ECO:0000313" key="5">
    <source>
        <dbReference type="Proteomes" id="UP000232323"/>
    </source>
</evidence>
<reference evidence="4 5" key="1">
    <citation type="submission" date="2017-08" db="EMBL/GenBank/DDBJ databases">
        <title>Acidophilic green algal genome provides insights into adaptation to an acidic environment.</title>
        <authorList>
            <person name="Hirooka S."/>
            <person name="Hirose Y."/>
            <person name="Kanesaki Y."/>
            <person name="Higuchi S."/>
            <person name="Fujiwara T."/>
            <person name="Onuma R."/>
            <person name="Era A."/>
            <person name="Ohbayashi R."/>
            <person name="Uzuka A."/>
            <person name="Nozaki H."/>
            <person name="Yoshikawa H."/>
            <person name="Miyagishima S.Y."/>
        </authorList>
    </citation>
    <scope>NUCLEOTIDE SEQUENCE [LARGE SCALE GENOMIC DNA]</scope>
    <source>
        <strain evidence="4 5">NIES-2499</strain>
    </source>
</reference>
<proteinExistence type="predicted"/>
<dbReference type="OrthoDB" id="6692397at2759"/>
<dbReference type="Gene3D" id="1.20.58.1080">
    <property type="match status" value="1"/>
</dbReference>
<feature type="domain" description="ATP-dependent RNA helicase SUV3 C-terminal" evidence="2">
    <location>
        <begin position="53"/>
        <end position="100"/>
    </location>
</feature>
<sequence>MFTFCISPADHTDPSVMAALLRFASAYAHEGLVPGGLAMAPYDLQVPDTESDLKSLECIHRVCDLYVWLSYRFSEQFCDRMEVEAERSQCGTYIALGLERLATTISSSYNKRGTKDYCTTAQSWSGDRVENHQASDGSISQQWQEEECLASSRTPFERRRED</sequence>
<evidence type="ECO:0000256" key="1">
    <source>
        <dbReference type="SAM" id="MobiDB-lite"/>
    </source>
</evidence>
<dbReference type="Pfam" id="PF18147">
    <property type="entry name" value="Suv3_C_1"/>
    <property type="match status" value="1"/>
</dbReference>
<dbReference type="InterPro" id="IPR041082">
    <property type="entry name" value="Suv3_C_1"/>
</dbReference>
<gene>
    <name evidence="4" type="ORF">CEUSTIGMA_g9100.t1</name>
</gene>
<feature type="compositionally biased region" description="Polar residues" evidence="1">
    <location>
        <begin position="134"/>
        <end position="143"/>
    </location>
</feature>
<organism evidence="4 5">
    <name type="scientific">Chlamydomonas eustigma</name>
    <dbReference type="NCBI Taxonomy" id="1157962"/>
    <lineage>
        <taxon>Eukaryota</taxon>
        <taxon>Viridiplantae</taxon>
        <taxon>Chlorophyta</taxon>
        <taxon>core chlorophytes</taxon>
        <taxon>Chlorophyceae</taxon>
        <taxon>CS clade</taxon>
        <taxon>Chlamydomonadales</taxon>
        <taxon>Chlamydomonadaceae</taxon>
        <taxon>Chlamydomonas</taxon>
    </lineage>
</organism>
<dbReference type="STRING" id="1157962.A0A250XFJ0"/>
<evidence type="ECO:0000259" key="2">
    <source>
        <dbReference type="Pfam" id="PF12513"/>
    </source>
</evidence>
<name>A0A250XFJ0_9CHLO</name>
<evidence type="ECO:0000313" key="4">
    <source>
        <dbReference type="EMBL" id="GAX81672.1"/>
    </source>
</evidence>
<dbReference type="Proteomes" id="UP000232323">
    <property type="component" value="Unassembled WGS sequence"/>
</dbReference>
<accession>A0A250XFJ0</accession>
<keyword evidence="5" id="KW-1185">Reference proteome</keyword>
<dbReference type="Pfam" id="PF12513">
    <property type="entry name" value="SUV3_C"/>
    <property type="match status" value="1"/>
</dbReference>
<dbReference type="AlphaFoldDB" id="A0A250XFJ0"/>
<feature type="domain" description="Suv3 C-terminal" evidence="3">
    <location>
        <begin position="1"/>
        <end position="28"/>
    </location>
</feature>
<dbReference type="InterPro" id="IPR022192">
    <property type="entry name" value="SUV3_C"/>
</dbReference>
<comment type="caution">
    <text evidence="4">The sequence shown here is derived from an EMBL/GenBank/DDBJ whole genome shotgun (WGS) entry which is preliminary data.</text>
</comment>